<feature type="compositionally biased region" description="Polar residues" evidence="2">
    <location>
        <begin position="43"/>
        <end position="53"/>
    </location>
</feature>
<proteinExistence type="predicted"/>
<dbReference type="InterPro" id="IPR013087">
    <property type="entry name" value="Znf_C2H2_type"/>
</dbReference>
<evidence type="ECO:0000313" key="5">
    <source>
        <dbReference type="Proteomes" id="UP001378960"/>
    </source>
</evidence>
<feature type="compositionally biased region" description="Polar residues" evidence="2">
    <location>
        <begin position="16"/>
        <end position="29"/>
    </location>
</feature>
<feature type="compositionally biased region" description="Low complexity" evidence="2">
    <location>
        <begin position="192"/>
        <end position="218"/>
    </location>
</feature>
<dbReference type="SUPFAM" id="SSF57667">
    <property type="entry name" value="beta-beta-alpha zinc fingers"/>
    <property type="match status" value="1"/>
</dbReference>
<keyword evidence="1" id="KW-0862">Zinc</keyword>
<keyword evidence="5" id="KW-1185">Reference proteome</keyword>
<dbReference type="AlphaFoldDB" id="A0AAV5R717"/>
<feature type="region of interest" description="Disordered" evidence="2">
    <location>
        <begin position="1"/>
        <end position="108"/>
    </location>
</feature>
<protein>
    <recommendedName>
        <fullName evidence="3">C2H2-type domain-containing protein</fullName>
    </recommendedName>
</protein>
<sequence>MTISLNATPETDRGSSEQCGTTHMSNDTIQFKHYARDAPNYPTPSHTPTSTKNEQSENEHENSIENDENKSPKSTKVSKDITSKAPRDFTPKEFNTKDSNSNNVDENGYPFLSREFVVRRISEGETGRLKEELKCEACGKGYKHITSLAKHLWEHTAEWQSTKRLLISKHQQAQLLEAASILCSFNENDNNNNNTNANNNNNNNTNAVANGTTTAPNNYLNNTHASLTARRKSRSDGPSKTGKFGGKRRTTSINHSNRRFSEVEFLRRGSTSILPPSDIRARSGSIVEGDSVLYDSEDE</sequence>
<dbReference type="PROSITE" id="PS50157">
    <property type="entry name" value="ZINC_FINGER_C2H2_2"/>
    <property type="match status" value="1"/>
</dbReference>
<evidence type="ECO:0000256" key="1">
    <source>
        <dbReference type="PROSITE-ProRule" id="PRU00042"/>
    </source>
</evidence>
<name>A0AAV5R717_PICKL</name>
<evidence type="ECO:0000256" key="2">
    <source>
        <dbReference type="SAM" id="MobiDB-lite"/>
    </source>
</evidence>
<evidence type="ECO:0000313" key="4">
    <source>
        <dbReference type="EMBL" id="GMM47178.1"/>
    </source>
</evidence>
<comment type="caution">
    <text evidence="4">The sequence shown here is derived from an EMBL/GenBank/DDBJ whole genome shotgun (WGS) entry which is preliminary data.</text>
</comment>
<dbReference type="InterPro" id="IPR036236">
    <property type="entry name" value="Znf_C2H2_sf"/>
</dbReference>
<dbReference type="GO" id="GO:0008270">
    <property type="term" value="F:zinc ion binding"/>
    <property type="evidence" value="ECO:0007669"/>
    <property type="project" value="UniProtKB-KW"/>
</dbReference>
<gene>
    <name evidence="4" type="ORF">DAPK24_037530</name>
</gene>
<dbReference type="EMBL" id="BTGB01000005">
    <property type="protein sequence ID" value="GMM47178.1"/>
    <property type="molecule type" value="Genomic_DNA"/>
</dbReference>
<dbReference type="Proteomes" id="UP001378960">
    <property type="component" value="Unassembled WGS sequence"/>
</dbReference>
<organism evidence="4 5">
    <name type="scientific">Pichia kluyveri</name>
    <name type="common">Yeast</name>
    <dbReference type="NCBI Taxonomy" id="36015"/>
    <lineage>
        <taxon>Eukaryota</taxon>
        <taxon>Fungi</taxon>
        <taxon>Dikarya</taxon>
        <taxon>Ascomycota</taxon>
        <taxon>Saccharomycotina</taxon>
        <taxon>Pichiomycetes</taxon>
        <taxon>Pichiales</taxon>
        <taxon>Pichiaceae</taxon>
        <taxon>Pichia</taxon>
    </lineage>
</organism>
<feature type="domain" description="C2H2-type" evidence="3">
    <location>
        <begin position="133"/>
        <end position="160"/>
    </location>
</feature>
<reference evidence="4 5" key="1">
    <citation type="journal article" date="2023" name="Elife">
        <title>Identification of key yeast species and microbe-microbe interactions impacting larval growth of Drosophila in the wild.</title>
        <authorList>
            <person name="Mure A."/>
            <person name="Sugiura Y."/>
            <person name="Maeda R."/>
            <person name="Honda K."/>
            <person name="Sakurai N."/>
            <person name="Takahashi Y."/>
            <person name="Watada M."/>
            <person name="Katoh T."/>
            <person name="Gotoh A."/>
            <person name="Gotoh Y."/>
            <person name="Taniguchi I."/>
            <person name="Nakamura K."/>
            <person name="Hayashi T."/>
            <person name="Katayama T."/>
            <person name="Uemura T."/>
            <person name="Hattori Y."/>
        </authorList>
    </citation>
    <scope>NUCLEOTIDE SEQUENCE [LARGE SCALE GENOMIC DNA]</scope>
    <source>
        <strain evidence="4 5">PK-24</strain>
    </source>
</reference>
<feature type="region of interest" description="Disordered" evidence="2">
    <location>
        <begin position="192"/>
        <end position="256"/>
    </location>
</feature>
<evidence type="ECO:0000259" key="3">
    <source>
        <dbReference type="PROSITE" id="PS50157"/>
    </source>
</evidence>
<keyword evidence="1" id="KW-0479">Metal-binding</keyword>
<feature type="compositionally biased region" description="Basic and acidic residues" evidence="2">
    <location>
        <begin position="54"/>
        <end position="96"/>
    </location>
</feature>
<accession>A0AAV5R717</accession>
<dbReference type="PROSITE" id="PS00028">
    <property type="entry name" value="ZINC_FINGER_C2H2_1"/>
    <property type="match status" value="1"/>
</dbReference>
<keyword evidence="1" id="KW-0863">Zinc-finger</keyword>